<proteinExistence type="predicted"/>
<dbReference type="RefSeq" id="WP_005726017.1">
    <property type="nucleotide sequence ID" value="NZ_CP020403.2"/>
</dbReference>
<name>A0A379BCM6_PASMD</name>
<dbReference type="InterPro" id="IPR000620">
    <property type="entry name" value="EamA_dom"/>
</dbReference>
<dbReference type="GO" id="GO:0016020">
    <property type="term" value="C:membrane"/>
    <property type="evidence" value="ECO:0007669"/>
    <property type="project" value="InterPro"/>
</dbReference>
<dbReference type="Gene3D" id="1.10.3730.20">
    <property type="match status" value="1"/>
</dbReference>
<dbReference type="InterPro" id="IPR037185">
    <property type="entry name" value="EmrE-like"/>
</dbReference>
<dbReference type="Proteomes" id="UP000540079">
    <property type="component" value="Unassembled WGS sequence"/>
</dbReference>
<accession>A0A379BCM6</accession>
<organism evidence="1 2">
    <name type="scientific">Pasteurella multocida</name>
    <dbReference type="NCBI Taxonomy" id="747"/>
    <lineage>
        <taxon>Bacteria</taxon>
        <taxon>Pseudomonadati</taxon>
        <taxon>Pseudomonadota</taxon>
        <taxon>Gammaproteobacteria</taxon>
        <taxon>Pasteurellales</taxon>
        <taxon>Pasteurellaceae</taxon>
        <taxon>Pasteurella</taxon>
    </lineage>
</organism>
<dbReference type="SUPFAM" id="SSF103481">
    <property type="entry name" value="Multidrug resistance efflux transporter EmrE"/>
    <property type="match status" value="2"/>
</dbReference>
<reference evidence="1 2" key="1">
    <citation type="journal article" date="2018" name="Front. Microbiol.">
        <title>Genetic and Phylogenetic Characteristics of Pasteurella multocida Isolates From Different Host Species.</title>
        <authorList>
            <person name="Peng Z."/>
            <person name="Liang W."/>
            <person name="Wang F."/>
            <person name="Xu Z."/>
            <person name="Xie Z."/>
            <person name="Lian Z."/>
            <person name="Hua L."/>
            <person name="Zhou R."/>
            <person name="Chen H."/>
            <person name="Wu B."/>
        </authorList>
    </citation>
    <scope>NUCLEOTIDE SEQUENCE [LARGE SCALE GENOMIC DNA]</scope>
    <source>
        <strain evidence="1 2">HNA06</strain>
    </source>
</reference>
<dbReference type="Pfam" id="PF00892">
    <property type="entry name" value="EamA"/>
    <property type="match status" value="2"/>
</dbReference>
<gene>
    <name evidence="1" type="ORF">C2800_06295</name>
</gene>
<dbReference type="PROSITE" id="PS51257">
    <property type="entry name" value="PROKAR_LIPOPROTEIN"/>
    <property type="match status" value="1"/>
</dbReference>
<dbReference type="PANTHER" id="PTHR22911">
    <property type="entry name" value="ACYL-MALONYL CONDENSING ENZYME-RELATED"/>
    <property type="match status" value="1"/>
</dbReference>
<evidence type="ECO:0000313" key="1">
    <source>
        <dbReference type="EMBL" id="NNI79027.1"/>
    </source>
</evidence>
<dbReference type="EMBL" id="PPVL01000005">
    <property type="protein sequence ID" value="NNI79027.1"/>
    <property type="molecule type" value="Genomic_DNA"/>
</dbReference>
<protein>
    <submittedName>
        <fullName evidence="1">EamA/RhaT family transporter</fullName>
    </submittedName>
</protein>
<evidence type="ECO:0000313" key="2">
    <source>
        <dbReference type="Proteomes" id="UP000540079"/>
    </source>
</evidence>
<dbReference type="PANTHER" id="PTHR22911:SF134">
    <property type="entry name" value="DMT FAMILY TRANSPORTER"/>
    <property type="match status" value="1"/>
</dbReference>
<sequence length="310" mass="34639">MKQQPLLGFLFAFTAACMWGSLPIALQQLLNIMDAQTVVWFRFAVAAIGLFFILKLTKRLPNWTVLRLRHWLLILLGIVGLSANFFLYNVALQYIPPTTSQVFSPLSSFGMLLVGVLLFKETFAVYQKVGLGLLILGLILFFNQRVEDFLQFGTYVKGIIICISASLVWVAYGSAQKLMLHRLTAQQVLLPIYIGCTILFLPTATISQVTHLNAMQIGCLIYCCLNTLIAYGAYAEALNHWDVTKVSAIVTQIPILTLIFSEVLLFIAPDYVMTEELNWISYIGVCFVVSGALFSATGHRILVKITNRKP</sequence>
<comment type="caution">
    <text evidence="1">The sequence shown here is derived from an EMBL/GenBank/DDBJ whole genome shotgun (WGS) entry which is preliminary data.</text>
</comment>
<dbReference type="AlphaFoldDB" id="A0A379BCM6"/>